<keyword evidence="18" id="KW-1185">Reference proteome</keyword>
<dbReference type="InterPro" id="IPR006162">
    <property type="entry name" value="Ppantetheine_attach_site"/>
</dbReference>
<dbReference type="EMBL" id="BBSA01000003">
    <property type="protein sequence ID" value="GAM61430.1"/>
    <property type="molecule type" value="Genomic_DNA"/>
</dbReference>
<dbReference type="NCBIfam" id="TIGR00517">
    <property type="entry name" value="acyl_carrier"/>
    <property type="match status" value="1"/>
</dbReference>
<name>A0A0B8NSZ5_9VIBR</name>
<comment type="similarity">
    <text evidence="9">Belongs to the acyl carrier protein (ACP) family.</text>
</comment>
<keyword evidence="9" id="KW-0963">Cytoplasm</keyword>
<dbReference type="InterPro" id="IPR003231">
    <property type="entry name" value="ACP"/>
</dbReference>
<sequence length="77" mass="8531">MSNLEERVKKIIVEQLGVDEAEVKNEASFVDDLGADSLDTVELVMALEEEFDTEIPDEEAEKITTVQAAIDYVNSAQ</sequence>
<dbReference type="PANTHER" id="PTHR20863">
    <property type="entry name" value="ACYL CARRIER PROTEIN"/>
    <property type="match status" value="1"/>
</dbReference>
<dbReference type="PROSITE" id="PS00012">
    <property type="entry name" value="PHOSPHOPANTETHEINE"/>
    <property type="match status" value="1"/>
</dbReference>
<dbReference type="Proteomes" id="UP000031666">
    <property type="component" value="Unassembled WGS sequence"/>
</dbReference>
<evidence type="ECO:0000256" key="6">
    <source>
        <dbReference type="ARBA" id="ARBA00023098"/>
    </source>
</evidence>
<dbReference type="GO" id="GO:0000036">
    <property type="term" value="F:acyl carrier activity"/>
    <property type="evidence" value="ECO:0007669"/>
    <property type="project" value="UniProtKB-UniRule"/>
</dbReference>
<evidence type="ECO:0000313" key="18">
    <source>
        <dbReference type="Proteomes" id="UP000031671"/>
    </source>
</evidence>
<dbReference type="InterPro" id="IPR036736">
    <property type="entry name" value="ACP-like_sf"/>
</dbReference>
<dbReference type="UniPathway" id="UPA00094"/>
<dbReference type="NCBIfam" id="NF002149">
    <property type="entry name" value="PRK00982.1-3"/>
    <property type="match status" value="1"/>
</dbReference>
<comment type="function">
    <text evidence="1 9 11">Carrier of the growing fatty acid chain in fatty acid biosynthesis.</text>
</comment>
<keyword evidence="4 9" id="KW-0597">Phosphoprotein</keyword>
<keyword evidence="5 9" id="KW-0276">Fatty acid metabolism</keyword>
<dbReference type="RefSeq" id="WP_261833572.1">
    <property type="nucleotide sequence ID" value="NZ_AP024881.1"/>
</dbReference>
<dbReference type="Pfam" id="PF00550">
    <property type="entry name" value="PP-binding"/>
    <property type="match status" value="1"/>
</dbReference>
<evidence type="ECO:0000313" key="13">
    <source>
        <dbReference type="EMBL" id="GAM56991.1"/>
    </source>
</evidence>
<feature type="modified residue" description="O-(pantetheine 4'-phosphoryl)serine" evidence="9">
    <location>
        <position position="37"/>
    </location>
</feature>
<dbReference type="GO" id="GO:0009245">
    <property type="term" value="P:lipid A biosynthetic process"/>
    <property type="evidence" value="ECO:0007669"/>
    <property type="project" value="TreeGrafter"/>
</dbReference>
<organism evidence="13 18">
    <name type="scientific">Vibrio ishigakensis</name>
    <dbReference type="NCBI Taxonomy" id="1481914"/>
    <lineage>
        <taxon>Bacteria</taxon>
        <taxon>Pseudomonadati</taxon>
        <taxon>Pseudomonadota</taxon>
        <taxon>Gammaproteobacteria</taxon>
        <taxon>Vibrionales</taxon>
        <taxon>Vibrionaceae</taxon>
        <taxon>Vibrio</taxon>
    </lineage>
</organism>
<evidence type="ECO:0000313" key="15">
    <source>
        <dbReference type="EMBL" id="GAM73328.1"/>
    </source>
</evidence>
<evidence type="ECO:0000256" key="4">
    <source>
        <dbReference type="ARBA" id="ARBA00022553"/>
    </source>
</evidence>
<protein>
    <recommendedName>
        <fullName evidence="9 10">Acyl carrier protein</fullName>
        <shortName evidence="9">ACP</shortName>
    </recommendedName>
</protein>
<accession>A0A0B8QDT1</accession>
<evidence type="ECO:0000256" key="10">
    <source>
        <dbReference type="NCBIfam" id="TIGR00517"/>
    </source>
</evidence>
<evidence type="ECO:0000256" key="9">
    <source>
        <dbReference type="HAMAP-Rule" id="MF_01217"/>
    </source>
</evidence>
<comment type="caution">
    <text evidence="13">The sequence shown here is derived from an EMBL/GenBank/DDBJ whole genome shotgun (WGS) entry which is preliminary data.</text>
</comment>
<proteinExistence type="inferred from homology"/>
<comment type="PTM">
    <text evidence="11">4'-phosphopantetheine is transferred from CoA to a specific serine of apo-ACP by acpS.</text>
</comment>
<dbReference type="AlphaFoldDB" id="A0A0B8NSZ5"/>
<dbReference type="SUPFAM" id="SSF47336">
    <property type="entry name" value="ACP-like"/>
    <property type="match status" value="1"/>
</dbReference>
<accession>A0A0B8NSZ5</accession>
<evidence type="ECO:0000313" key="17">
    <source>
        <dbReference type="Proteomes" id="UP000031670"/>
    </source>
</evidence>
<reference evidence="15 16" key="3">
    <citation type="submission" date="2015-01" db="EMBL/GenBank/DDBJ databases">
        <title>Vibrio sp. C94 JCM 19241 whole genome shotgun sequence.</title>
        <authorList>
            <person name="Sawabe T."/>
            <person name="Meirelles P."/>
            <person name="Feng G."/>
            <person name="Sayaka M."/>
            <person name="Hattori M."/>
            <person name="Ohkuma M."/>
        </authorList>
    </citation>
    <scope>NUCLEOTIDE SEQUENCE [LARGE SCALE GENOMIC DNA]</scope>
    <source>
        <strain evidence="16">JCM 19241</strain>
        <strain evidence="15">JCM19241</strain>
    </source>
</reference>
<dbReference type="Proteomes" id="UP000031670">
    <property type="component" value="Unassembled WGS sequence"/>
</dbReference>
<evidence type="ECO:0000256" key="1">
    <source>
        <dbReference type="ARBA" id="ARBA00003180"/>
    </source>
</evidence>
<reference evidence="13 18" key="1">
    <citation type="submission" date="2015-01" db="EMBL/GenBank/DDBJ databases">
        <title>Vibrio sp. C1 JCM 19231 whole genome shotgun sequence.</title>
        <authorList>
            <person name="Sawabe T."/>
            <person name="Meirelles P."/>
            <person name="Feng G."/>
            <person name="Sayaka M."/>
            <person name="Hattori M."/>
            <person name="Ohkuma M."/>
        </authorList>
    </citation>
    <scope>NUCLEOTIDE SEQUENCE [LARGE SCALE GENOMIC DNA]</scope>
    <source>
        <strain evidence="18">JCM 19231</strain>
        <strain evidence="13">JCM19231</strain>
    </source>
</reference>
<dbReference type="HAMAP" id="MF_01217">
    <property type="entry name" value="Acyl_carrier"/>
    <property type="match status" value="1"/>
</dbReference>
<dbReference type="STRING" id="1481914.JCM19241_2783"/>
<dbReference type="GO" id="GO:0000035">
    <property type="term" value="F:acyl binding"/>
    <property type="evidence" value="ECO:0007669"/>
    <property type="project" value="TreeGrafter"/>
</dbReference>
<keyword evidence="6 9" id="KW-0443">Lipid metabolism</keyword>
<dbReference type="GO" id="GO:0005829">
    <property type="term" value="C:cytosol"/>
    <property type="evidence" value="ECO:0007669"/>
    <property type="project" value="TreeGrafter"/>
</dbReference>
<comment type="pathway">
    <text evidence="9 11">Lipid metabolism; fatty acid biosynthesis.</text>
</comment>
<dbReference type="GO" id="GO:0016020">
    <property type="term" value="C:membrane"/>
    <property type="evidence" value="ECO:0007669"/>
    <property type="project" value="GOC"/>
</dbReference>
<evidence type="ECO:0000256" key="3">
    <source>
        <dbReference type="ARBA" id="ARBA00022516"/>
    </source>
</evidence>
<dbReference type="PANTHER" id="PTHR20863:SF76">
    <property type="entry name" value="CARRIER DOMAIN-CONTAINING PROTEIN"/>
    <property type="match status" value="1"/>
</dbReference>
<feature type="domain" description="Carrier" evidence="12">
    <location>
        <begin position="2"/>
        <end position="77"/>
    </location>
</feature>
<reference evidence="16 17" key="4">
    <citation type="submission" date="2015-01" db="EMBL/GenBank/DDBJ databases">
        <authorList>
            <consortium name="NBRP consortium"/>
            <person name="Sawabe T."/>
            <person name="Meirelles P."/>
            <person name="Feng G."/>
            <person name="Sayaka M."/>
            <person name="Hattori M."/>
            <person name="Ohkuma M."/>
        </authorList>
    </citation>
    <scope>NUCLEOTIDE SEQUENCE [LARGE SCALE GENOMIC DNA]</scope>
    <source>
        <strain evidence="18">JCM 19231</strain>
        <strain evidence="16">JCM 19241</strain>
        <strain evidence="13">JCM19231</strain>
        <strain evidence="14 17">JCM19232</strain>
        <strain evidence="15">JCM19241</strain>
    </source>
</reference>
<dbReference type="InterPro" id="IPR009081">
    <property type="entry name" value="PP-bd_ACP"/>
</dbReference>
<evidence type="ECO:0000256" key="5">
    <source>
        <dbReference type="ARBA" id="ARBA00022832"/>
    </source>
</evidence>
<dbReference type="NCBIfam" id="NF002148">
    <property type="entry name" value="PRK00982.1-2"/>
    <property type="match status" value="1"/>
</dbReference>
<evidence type="ECO:0000259" key="12">
    <source>
        <dbReference type="PROSITE" id="PS50075"/>
    </source>
</evidence>
<dbReference type="Proteomes" id="UP000031671">
    <property type="component" value="Unassembled WGS sequence"/>
</dbReference>
<evidence type="ECO:0000313" key="14">
    <source>
        <dbReference type="EMBL" id="GAM61430.1"/>
    </source>
</evidence>
<dbReference type="UniPathway" id="UPA00360"/>
<dbReference type="NCBIfam" id="NF002151">
    <property type="entry name" value="PRK00982.1-5"/>
    <property type="match status" value="1"/>
</dbReference>
<dbReference type="FunFam" id="1.10.1200.10:FF:000001">
    <property type="entry name" value="Acyl carrier protein"/>
    <property type="match status" value="1"/>
</dbReference>
<keyword evidence="2 9" id="KW-0596">Phosphopantetheine</keyword>
<reference evidence="14 17" key="2">
    <citation type="submission" date="2015-01" db="EMBL/GenBank/DDBJ databases">
        <title>Vibrio sp. C5 JCM 19232 whole genome shotgun sequence.</title>
        <authorList>
            <person name="Sawabe T."/>
            <person name="Meirelles P."/>
            <person name="Feng G."/>
            <person name="Sayaka M."/>
            <person name="Hattori M."/>
            <person name="Ohkuma M."/>
        </authorList>
    </citation>
    <scope>NUCLEOTIDE SEQUENCE [LARGE SCALE GENOMIC DNA]</scope>
    <source>
        <strain evidence="14 17">JCM19232</strain>
    </source>
</reference>
<dbReference type="PROSITE" id="PS50075">
    <property type="entry name" value="CARRIER"/>
    <property type="match status" value="1"/>
</dbReference>
<evidence type="ECO:0000256" key="2">
    <source>
        <dbReference type="ARBA" id="ARBA00022450"/>
    </source>
</evidence>
<evidence type="ECO:0000256" key="8">
    <source>
        <dbReference type="ARBA" id="ARBA00024328"/>
    </source>
</evidence>
<evidence type="ECO:0000313" key="16">
    <source>
        <dbReference type="Proteomes" id="UP000031666"/>
    </source>
</evidence>
<dbReference type="EMBL" id="BBRZ01000042">
    <property type="protein sequence ID" value="GAM56991.1"/>
    <property type="molecule type" value="Genomic_DNA"/>
</dbReference>
<keyword evidence="3 9" id="KW-0444">Lipid biosynthesis</keyword>
<comment type="subcellular location">
    <subcellularLocation>
        <location evidence="9">Cytoplasm</location>
    </subcellularLocation>
</comment>
<dbReference type="Gene3D" id="1.10.1200.10">
    <property type="entry name" value="ACP-like"/>
    <property type="match status" value="1"/>
</dbReference>
<evidence type="ECO:0000256" key="11">
    <source>
        <dbReference type="RuleBase" id="RU003545"/>
    </source>
</evidence>
<dbReference type="GO" id="GO:0036104">
    <property type="term" value="P:Kdo2-lipid A biosynthetic process"/>
    <property type="evidence" value="ECO:0007669"/>
    <property type="project" value="UniProtKB-UniPathway"/>
</dbReference>
<comment type="PTM">
    <text evidence="9">4'-phosphopantetheine is transferred from CoA to a specific serine of apo-ACP by AcpS. This modification is essential for activity because fatty acids are bound in thioester linkage to the sulfhydryl of the prosthetic group.</text>
</comment>
<evidence type="ECO:0000256" key="7">
    <source>
        <dbReference type="ARBA" id="ARBA00023160"/>
    </source>
</evidence>
<comment type="pathway">
    <text evidence="8">Glycolipid biosynthesis; KDO(2)-lipid A biosynthesis.</text>
</comment>
<keyword evidence="7 9" id="KW-0275">Fatty acid biosynthesis</keyword>
<accession>A0A0B8P3U9</accession>
<dbReference type="NCBIfam" id="NF002150">
    <property type="entry name" value="PRK00982.1-4"/>
    <property type="match status" value="1"/>
</dbReference>
<dbReference type="EMBL" id="BBSC01000001">
    <property type="protein sequence ID" value="GAM73328.1"/>
    <property type="molecule type" value="Genomic_DNA"/>
</dbReference>
<gene>
    <name evidence="9" type="primary">acpP</name>
    <name evidence="13" type="ORF">JCM19231_1741</name>
    <name evidence="14" type="ORF">JCM19232_5731</name>
    <name evidence="15" type="ORF">JCM19241_2783</name>
</gene>